<evidence type="ECO:0000256" key="6">
    <source>
        <dbReference type="ARBA" id="ARBA00022989"/>
    </source>
</evidence>
<evidence type="ECO:0000256" key="10">
    <source>
        <dbReference type="SAM" id="MobiDB-lite"/>
    </source>
</evidence>
<evidence type="ECO:0000256" key="3">
    <source>
        <dbReference type="ARBA" id="ARBA00022475"/>
    </source>
</evidence>
<evidence type="ECO:0000259" key="11">
    <source>
        <dbReference type="Pfam" id="PF13240"/>
    </source>
</evidence>
<keyword evidence="13" id="KW-1185">Reference proteome</keyword>
<evidence type="ECO:0000256" key="1">
    <source>
        <dbReference type="ARBA" id="ARBA00004162"/>
    </source>
</evidence>
<protein>
    <recommendedName>
        <fullName evidence="9">Sec-independent protein translocase protein TatA</fullName>
    </recommendedName>
</protein>
<evidence type="ECO:0000256" key="8">
    <source>
        <dbReference type="ARBA" id="ARBA00023136"/>
    </source>
</evidence>
<dbReference type="InterPro" id="IPR003369">
    <property type="entry name" value="TatA/B/E"/>
</dbReference>
<evidence type="ECO:0000256" key="2">
    <source>
        <dbReference type="ARBA" id="ARBA00022448"/>
    </source>
</evidence>
<keyword evidence="5 9" id="KW-0653">Protein transport</keyword>
<feature type="region of interest" description="Disordered" evidence="10">
    <location>
        <begin position="40"/>
        <end position="83"/>
    </location>
</feature>
<dbReference type="EMBL" id="VUNC01000001">
    <property type="protein sequence ID" value="MST71762.1"/>
    <property type="molecule type" value="Genomic_DNA"/>
</dbReference>
<comment type="caution">
    <text evidence="12">The sequence shown here is derived from an EMBL/GenBank/DDBJ whole genome shotgun (WGS) entry which is preliminary data.</text>
</comment>
<evidence type="ECO:0000256" key="9">
    <source>
        <dbReference type="HAMAP-Rule" id="MF_00236"/>
    </source>
</evidence>
<evidence type="ECO:0000256" key="4">
    <source>
        <dbReference type="ARBA" id="ARBA00022692"/>
    </source>
</evidence>
<comment type="subcellular location">
    <subcellularLocation>
        <location evidence="1 9">Cell membrane</location>
        <topology evidence="1 9">Single-pass membrane protein</topology>
    </subcellularLocation>
</comment>
<comment type="similarity">
    <text evidence="9">Belongs to the TatA/E family.</text>
</comment>
<reference evidence="12 13" key="1">
    <citation type="submission" date="2019-08" db="EMBL/GenBank/DDBJ databases">
        <title>In-depth cultivation of the pig gut microbiome towards novel bacterial diversity and tailored functional studies.</title>
        <authorList>
            <person name="Wylensek D."/>
            <person name="Hitch T.C.A."/>
            <person name="Clavel T."/>
        </authorList>
    </citation>
    <scope>NUCLEOTIDE SEQUENCE [LARGE SCALE GENOMIC DNA]</scope>
    <source>
        <strain evidence="12 13">CA-Schmier-601-WT-1</strain>
    </source>
</reference>
<keyword evidence="8 9" id="KW-0472">Membrane</keyword>
<keyword evidence="6 9" id="KW-1133">Transmembrane helix</keyword>
<keyword evidence="7 9" id="KW-0811">Translocation</keyword>
<gene>
    <name evidence="9 12" type="primary">tatA</name>
    <name evidence="12" type="ORF">FYJ68_01360</name>
</gene>
<dbReference type="Pfam" id="PF13240">
    <property type="entry name" value="Zn_Ribbon_1"/>
    <property type="match status" value="1"/>
</dbReference>
<dbReference type="GO" id="GO:0043953">
    <property type="term" value="P:protein transport by the Tat complex"/>
    <property type="evidence" value="ECO:0007669"/>
    <property type="project" value="UniProtKB-UniRule"/>
</dbReference>
<dbReference type="PANTHER" id="PTHR42982">
    <property type="entry name" value="SEC-INDEPENDENT PROTEIN TRANSLOCASE PROTEIN TATA"/>
    <property type="match status" value="1"/>
</dbReference>
<dbReference type="InterPro" id="IPR026870">
    <property type="entry name" value="Zinc_ribbon_dom"/>
</dbReference>
<feature type="transmembrane region" description="Helical" evidence="9">
    <location>
        <begin position="6"/>
        <end position="23"/>
    </location>
</feature>
<dbReference type="NCBIfam" id="TIGR01411">
    <property type="entry name" value="tatAE"/>
    <property type="match status" value="1"/>
</dbReference>
<dbReference type="Pfam" id="PF02416">
    <property type="entry name" value="TatA_B_E"/>
    <property type="match status" value="1"/>
</dbReference>
<evidence type="ECO:0000313" key="13">
    <source>
        <dbReference type="Proteomes" id="UP000469325"/>
    </source>
</evidence>
<dbReference type="GO" id="GO:0008320">
    <property type="term" value="F:protein transmembrane transporter activity"/>
    <property type="evidence" value="ECO:0007669"/>
    <property type="project" value="UniProtKB-UniRule"/>
</dbReference>
<dbReference type="HAMAP" id="MF_00236">
    <property type="entry name" value="TatA_E"/>
    <property type="match status" value="1"/>
</dbReference>
<dbReference type="InterPro" id="IPR038587">
    <property type="entry name" value="Ribosomal_eL40_sf"/>
</dbReference>
<dbReference type="GO" id="GO:0033281">
    <property type="term" value="C:TAT protein transport complex"/>
    <property type="evidence" value="ECO:0007669"/>
    <property type="project" value="UniProtKB-UniRule"/>
</dbReference>
<organism evidence="12 13">
    <name type="scientific">Olsenella porci</name>
    <dbReference type="NCBI Taxonomy" id="2652279"/>
    <lineage>
        <taxon>Bacteria</taxon>
        <taxon>Bacillati</taxon>
        <taxon>Actinomycetota</taxon>
        <taxon>Coriobacteriia</taxon>
        <taxon>Coriobacteriales</taxon>
        <taxon>Atopobiaceae</taxon>
        <taxon>Olsenella</taxon>
    </lineage>
</organism>
<dbReference type="PANTHER" id="PTHR42982:SF1">
    <property type="entry name" value="SEC-INDEPENDENT PROTEIN TRANSLOCASE PROTEIN TATA"/>
    <property type="match status" value="1"/>
</dbReference>
<keyword evidence="3 9" id="KW-1003">Cell membrane</keyword>
<dbReference type="AlphaFoldDB" id="A0A6N7X8B0"/>
<evidence type="ECO:0000256" key="7">
    <source>
        <dbReference type="ARBA" id="ARBA00023010"/>
    </source>
</evidence>
<feature type="compositionally biased region" description="Basic and acidic residues" evidence="10">
    <location>
        <begin position="52"/>
        <end position="61"/>
    </location>
</feature>
<feature type="domain" description="Zinc-ribbon" evidence="11">
    <location>
        <begin position="89"/>
        <end position="111"/>
    </location>
</feature>
<accession>A0A6N7X8B0</accession>
<dbReference type="Proteomes" id="UP000469325">
    <property type="component" value="Unassembled WGS sequence"/>
</dbReference>
<dbReference type="Gene3D" id="1.20.5.3310">
    <property type="match status" value="1"/>
</dbReference>
<sequence>MILGLGAPELIIILLVVLVIFGPKNLPKLGKSLGKTVKNVREGMEGTDEEDSSKKVEKPAEDASVEDVVATDSDEDADASEAGAEDGVFCTKCGTKNPAGSAFCSKCGAKLAE</sequence>
<dbReference type="Gene3D" id="4.10.1060.50">
    <property type="match status" value="1"/>
</dbReference>
<dbReference type="InterPro" id="IPR006312">
    <property type="entry name" value="TatA/E"/>
</dbReference>
<dbReference type="RefSeq" id="WP_154433518.1">
    <property type="nucleotide sequence ID" value="NZ_VUNC01000001.1"/>
</dbReference>
<name>A0A6N7X8B0_9ACTN</name>
<dbReference type="PRINTS" id="PR01506">
    <property type="entry name" value="TATBPROTEIN"/>
</dbReference>
<comment type="subunit">
    <text evidence="9">The Tat system comprises two distinct complexes: a TatABC complex, containing multiple copies of TatA, TatB and TatC subunits, and a separate TatA complex, containing only TatA subunits. Substrates initially bind to the TatABC complex, which probably triggers association of the separate TatA complex to form the active translocon.</text>
</comment>
<keyword evidence="2 9" id="KW-0813">Transport</keyword>
<comment type="function">
    <text evidence="9">Part of the twin-arginine translocation (Tat) system that transports large folded proteins containing a characteristic twin-arginine motif in their signal peptide across membranes. TatA could form the protein-conducting channel of the Tat system.</text>
</comment>
<proteinExistence type="inferred from homology"/>
<evidence type="ECO:0000256" key="5">
    <source>
        <dbReference type="ARBA" id="ARBA00022927"/>
    </source>
</evidence>
<evidence type="ECO:0000313" key="12">
    <source>
        <dbReference type="EMBL" id="MST71762.1"/>
    </source>
</evidence>
<keyword evidence="4 9" id="KW-0812">Transmembrane</keyword>